<dbReference type="Pfam" id="PF13378">
    <property type="entry name" value="MR_MLE_C"/>
    <property type="match status" value="1"/>
</dbReference>
<evidence type="ECO:0000313" key="6">
    <source>
        <dbReference type="EMBL" id="RJQ87705.1"/>
    </source>
</evidence>
<name>A0A419I7M6_9PSEU</name>
<dbReference type="SUPFAM" id="SSF51604">
    <property type="entry name" value="Enolase C-terminal domain-like"/>
    <property type="match status" value="1"/>
</dbReference>
<dbReference type="InterPro" id="IPR034622">
    <property type="entry name" value="4R-hPro_betaine_2-epimerase"/>
</dbReference>
<keyword evidence="3" id="KW-0479">Metal-binding</keyword>
<proteinExistence type="inferred from homology"/>
<dbReference type="Pfam" id="PF02746">
    <property type="entry name" value="MR_MLE_N"/>
    <property type="match status" value="1"/>
</dbReference>
<reference evidence="6 7" key="1">
    <citation type="submission" date="2018-09" db="EMBL/GenBank/DDBJ databases">
        <title>YIM PH 21725 draft genome.</title>
        <authorList>
            <person name="Miao C."/>
        </authorList>
    </citation>
    <scope>NUCLEOTIDE SEQUENCE [LARGE SCALE GENOMIC DNA]</scope>
    <source>
        <strain evidence="7">YIM PH21725</strain>
    </source>
</reference>
<sequence>MKIRAIHIYAHDLPVKNPPFVVSSATVWSLDSTLVRVVAEDGTEGWGETCPLGGTYAEAHAAGARTALTAMAPGLIGAELWPLALHRRMDSLLNGHNYAKAAIDIAAHDLIGKRLGVRVADLLGGGAVERVPTYYSTGVGDPDDVARIAKERKAEGYPRLQVKLGGRPVQLDIETLRKVWEVIRGSGMRLAADGNRGWTTRDVLRLSRECADIPFVLEQPCDTIEELARIRPLVRQPIYLDESGVSLNTVITAAGTGLVDGFGMKVTRLGGLMRMRAFRDLCDARNLPHTSDDAYGGDVIAAACVHLGATIRPDLNEGAWIAAPLIEGHYDPKAGPRVEGGHITLPEGPGLGVTPDKDLFGDPVASF</sequence>
<dbReference type="OrthoDB" id="5241672at2"/>
<evidence type="ECO:0000259" key="5">
    <source>
        <dbReference type="SMART" id="SM00922"/>
    </source>
</evidence>
<dbReference type="Proteomes" id="UP000285112">
    <property type="component" value="Unassembled WGS sequence"/>
</dbReference>
<dbReference type="FunFam" id="3.30.390.10:FF:000009">
    <property type="entry name" value="Hydrophobic dipeptide epimerase"/>
    <property type="match status" value="1"/>
</dbReference>
<evidence type="ECO:0000256" key="1">
    <source>
        <dbReference type="ARBA" id="ARBA00001946"/>
    </source>
</evidence>
<comment type="caution">
    <text evidence="6">The sequence shown here is derived from an EMBL/GenBank/DDBJ whole genome shotgun (WGS) entry which is preliminary data.</text>
</comment>
<dbReference type="GO" id="GO:0006579">
    <property type="term" value="P:amino-acid betaine catabolic process"/>
    <property type="evidence" value="ECO:0007669"/>
    <property type="project" value="InterPro"/>
</dbReference>
<evidence type="ECO:0000256" key="2">
    <source>
        <dbReference type="ARBA" id="ARBA00008031"/>
    </source>
</evidence>
<dbReference type="InterPro" id="IPR013342">
    <property type="entry name" value="Mandelate_racemase_C"/>
</dbReference>
<dbReference type="PANTHER" id="PTHR48080:SF3">
    <property type="entry name" value="ENOLASE SUPERFAMILY MEMBER DDB_G0284701"/>
    <property type="match status" value="1"/>
</dbReference>
<dbReference type="GO" id="GO:0006518">
    <property type="term" value="P:peptide metabolic process"/>
    <property type="evidence" value="ECO:0007669"/>
    <property type="project" value="UniProtKB-ARBA"/>
</dbReference>
<dbReference type="SMART" id="SM00922">
    <property type="entry name" value="MR_MLE"/>
    <property type="match status" value="1"/>
</dbReference>
<dbReference type="SUPFAM" id="SSF54826">
    <property type="entry name" value="Enolase N-terminal domain-like"/>
    <property type="match status" value="1"/>
</dbReference>
<comment type="similarity">
    <text evidence="2">Belongs to the mandelate racemase/muconate lactonizing enzyme family.</text>
</comment>
<protein>
    <submittedName>
        <fullName evidence="6">Mandelate racemase</fullName>
    </submittedName>
</protein>
<dbReference type="InterPro" id="IPR036849">
    <property type="entry name" value="Enolase-like_C_sf"/>
</dbReference>
<gene>
    <name evidence="6" type="ORF">D5S19_08775</name>
</gene>
<dbReference type="Gene3D" id="3.20.20.120">
    <property type="entry name" value="Enolase-like C-terminal domain"/>
    <property type="match status" value="1"/>
</dbReference>
<evidence type="ECO:0000256" key="4">
    <source>
        <dbReference type="ARBA" id="ARBA00022842"/>
    </source>
</evidence>
<accession>A0A419I7M6</accession>
<comment type="cofactor">
    <cofactor evidence="1">
        <name>Mg(2+)</name>
        <dbReference type="ChEBI" id="CHEBI:18420"/>
    </cofactor>
</comment>
<dbReference type="RefSeq" id="WP_120022923.1">
    <property type="nucleotide sequence ID" value="NZ_QZFV01000067.1"/>
</dbReference>
<keyword evidence="7" id="KW-1185">Reference proteome</keyword>
<dbReference type="SFLD" id="SFLDF00556">
    <property type="entry name" value="4R-hydroxyproline_betaine_2-ep"/>
    <property type="match status" value="1"/>
</dbReference>
<dbReference type="Gene3D" id="3.30.390.10">
    <property type="entry name" value="Enolase-like, N-terminal domain"/>
    <property type="match status" value="1"/>
</dbReference>
<dbReference type="GO" id="GO:0000287">
    <property type="term" value="F:magnesium ion binding"/>
    <property type="evidence" value="ECO:0007669"/>
    <property type="project" value="UniProtKB-ARBA"/>
</dbReference>
<dbReference type="InterPro" id="IPR029065">
    <property type="entry name" value="Enolase_C-like"/>
</dbReference>
<evidence type="ECO:0000256" key="3">
    <source>
        <dbReference type="ARBA" id="ARBA00022723"/>
    </source>
</evidence>
<evidence type="ECO:0000313" key="7">
    <source>
        <dbReference type="Proteomes" id="UP000285112"/>
    </source>
</evidence>
<dbReference type="SFLD" id="SFLDS00001">
    <property type="entry name" value="Enolase"/>
    <property type="match status" value="1"/>
</dbReference>
<dbReference type="PANTHER" id="PTHR48080">
    <property type="entry name" value="D-GALACTONATE DEHYDRATASE-RELATED"/>
    <property type="match status" value="1"/>
</dbReference>
<dbReference type="AlphaFoldDB" id="A0A419I7M6"/>
<feature type="domain" description="Mandelate racemase/muconate lactonizing enzyme C-terminal" evidence="5">
    <location>
        <begin position="142"/>
        <end position="237"/>
    </location>
</feature>
<dbReference type="InterPro" id="IPR013341">
    <property type="entry name" value="Mandelate_racemase_N_dom"/>
</dbReference>
<organism evidence="6 7">
    <name type="scientific">Amycolatopsis panacis</name>
    <dbReference type="NCBI Taxonomy" id="2340917"/>
    <lineage>
        <taxon>Bacteria</taxon>
        <taxon>Bacillati</taxon>
        <taxon>Actinomycetota</taxon>
        <taxon>Actinomycetes</taxon>
        <taxon>Pseudonocardiales</taxon>
        <taxon>Pseudonocardiaceae</taxon>
        <taxon>Amycolatopsis</taxon>
    </lineage>
</organism>
<keyword evidence="4" id="KW-0460">Magnesium</keyword>
<dbReference type="EMBL" id="QZFV01000067">
    <property type="protein sequence ID" value="RJQ87705.1"/>
    <property type="molecule type" value="Genomic_DNA"/>
</dbReference>
<dbReference type="InterPro" id="IPR029017">
    <property type="entry name" value="Enolase-like_N"/>
</dbReference>
<dbReference type="GO" id="GO:0016855">
    <property type="term" value="F:racemase and epimerase activity, acting on amino acids and derivatives"/>
    <property type="evidence" value="ECO:0007669"/>
    <property type="project" value="InterPro"/>
</dbReference>
<dbReference type="SFLD" id="SFLDG00180">
    <property type="entry name" value="muconate_cycloisomerase"/>
    <property type="match status" value="1"/>
</dbReference>
<dbReference type="InterPro" id="IPR034593">
    <property type="entry name" value="DgoD-like"/>
</dbReference>